<feature type="compositionally biased region" description="Basic residues" evidence="1">
    <location>
        <begin position="246"/>
        <end position="257"/>
    </location>
</feature>
<proteinExistence type="predicted"/>
<dbReference type="OrthoDB" id="10670169at2759"/>
<feature type="compositionally biased region" description="Polar residues" evidence="1">
    <location>
        <begin position="1"/>
        <end position="14"/>
    </location>
</feature>
<dbReference type="AlphaFoldDB" id="A0A8J9UAQ9"/>
<feature type="non-terminal residue" evidence="2">
    <location>
        <position position="498"/>
    </location>
</feature>
<feature type="compositionally biased region" description="Basic and acidic residues" evidence="1">
    <location>
        <begin position="199"/>
        <end position="219"/>
    </location>
</feature>
<gene>
    <name evidence="2" type="ORF">BINO364_LOCUS3559</name>
</gene>
<protein>
    <submittedName>
        <fullName evidence="2">Uncharacterized protein</fullName>
    </submittedName>
</protein>
<dbReference type="Proteomes" id="UP000838878">
    <property type="component" value="Chromosome 11"/>
</dbReference>
<feature type="compositionally biased region" description="Basic and acidic residues" evidence="1">
    <location>
        <begin position="229"/>
        <end position="245"/>
    </location>
</feature>
<feature type="region of interest" description="Disordered" evidence="1">
    <location>
        <begin position="290"/>
        <end position="313"/>
    </location>
</feature>
<feature type="region of interest" description="Disordered" evidence="1">
    <location>
        <begin position="353"/>
        <end position="389"/>
    </location>
</feature>
<feature type="compositionally biased region" description="Polar residues" evidence="1">
    <location>
        <begin position="353"/>
        <end position="366"/>
    </location>
</feature>
<accession>A0A8J9UAQ9</accession>
<feature type="compositionally biased region" description="Polar residues" evidence="1">
    <location>
        <begin position="299"/>
        <end position="313"/>
    </location>
</feature>
<feature type="region of interest" description="Disordered" evidence="1">
    <location>
        <begin position="1"/>
        <end position="169"/>
    </location>
</feature>
<feature type="compositionally biased region" description="Basic residues" evidence="1">
    <location>
        <begin position="77"/>
        <end position="86"/>
    </location>
</feature>
<feature type="region of interest" description="Disordered" evidence="1">
    <location>
        <begin position="187"/>
        <end position="259"/>
    </location>
</feature>
<name>A0A8J9UAQ9_9NEOP</name>
<feature type="compositionally biased region" description="Basic and acidic residues" evidence="1">
    <location>
        <begin position="107"/>
        <end position="119"/>
    </location>
</feature>
<sequence>MDQGSDNQTTNSVKDNAKCFKGSSKVKSKYRSNRGESSNSSKCQVKPGESKCKGDRKINANSKRKSDTKTDIDKKLSKGNRKSGNKCKKDDQCSGLSFQSVSNKCNKTSENKDKKDSKEICTSADKIQVTSKTKDSENYKSVTKNRKFSPKRNIEKNKYKNKNKSSTFDRLLKSYKQKVNNMQIYNQRKNYVDSQNNLLKEDMPKKTEKGKFRKDDKSNYDPIIQPSRSDIERCKNNSRRSEQSHKSFRHKYNKKANKSPTMSFDELLKSCTEKIKSNYRKFDKEIDKSDINNEEESLDSNTQPRQSVTQTCTSTESNRCMTFDELLKVVKEKSDGDVDDDQKITLVSPTNDKQEFNVTDSSSGSQFPFDRDSETFNTNSNDTENKIDDINNEGSEIIQPNESVKEFSETNNQTHSEKSTIKCSESDKGLVKNNGLDDLGDLVRYINDDINLTVKLDVPNDFSDIPTTEPDVSTNELQSNLYLVSNSFDSSTLPILAF</sequence>
<evidence type="ECO:0000313" key="2">
    <source>
        <dbReference type="EMBL" id="CAH0716883.1"/>
    </source>
</evidence>
<keyword evidence="3" id="KW-1185">Reference proteome</keyword>
<evidence type="ECO:0000313" key="3">
    <source>
        <dbReference type="Proteomes" id="UP000838878"/>
    </source>
</evidence>
<evidence type="ECO:0000256" key="1">
    <source>
        <dbReference type="SAM" id="MobiDB-lite"/>
    </source>
</evidence>
<feature type="compositionally biased region" description="Polar residues" evidence="1">
    <location>
        <begin position="94"/>
        <end position="106"/>
    </location>
</feature>
<reference evidence="2" key="1">
    <citation type="submission" date="2021-12" db="EMBL/GenBank/DDBJ databases">
        <authorList>
            <person name="Martin H S."/>
        </authorList>
    </citation>
    <scope>NUCLEOTIDE SEQUENCE</scope>
</reference>
<feature type="compositionally biased region" description="Polar residues" evidence="1">
    <location>
        <begin position="187"/>
        <end position="198"/>
    </location>
</feature>
<feature type="compositionally biased region" description="Basic and acidic residues" evidence="1">
    <location>
        <begin position="48"/>
        <end position="76"/>
    </location>
</feature>
<organism evidence="2 3">
    <name type="scientific">Brenthis ino</name>
    <name type="common">lesser marbled fritillary</name>
    <dbReference type="NCBI Taxonomy" id="405034"/>
    <lineage>
        <taxon>Eukaryota</taxon>
        <taxon>Metazoa</taxon>
        <taxon>Ecdysozoa</taxon>
        <taxon>Arthropoda</taxon>
        <taxon>Hexapoda</taxon>
        <taxon>Insecta</taxon>
        <taxon>Pterygota</taxon>
        <taxon>Neoptera</taxon>
        <taxon>Endopterygota</taxon>
        <taxon>Lepidoptera</taxon>
        <taxon>Glossata</taxon>
        <taxon>Ditrysia</taxon>
        <taxon>Papilionoidea</taxon>
        <taxon>Nymphalidae</taxon>
        <taxon>Heliconiinae</taxon>
        <taxon>Argynnini</taxon>
        <taxon>Brenthis</taxon>
    </lineage>
</organism>
<dbReference type="EMBL" id="OV170231">
    <property type="protein sequence ID" value="CAH0716883.1"/>
    <property type="molecule type" value="Genomic_DNA"/>
</dbReference>